<evidence type="ECO:0000256" key="10">
    <source>
        <dbReference type="RuleBase" id="RU000304"/>
    </source>
</evidence>
<dbReference type="GO" id="GO:0005524">
    <property type="term" value="F:ATP binding"/>
    <property type="evidence" value="ECO:0007669"/>
    <property type="project" value="UniProtKB-UniRule"/>
</dbReference>
<evidence type="ECO:0000256" key="3">
    <source>
        <dbReference type="ARBA" id="ARBA00022527"/>
    </source>
</evidence>
<sequence length="329" mass="36715">MVQAKKSRIEGSGQKTEGSGQRKEVCGSALVGNYQILGEIGGGNNGKVFLGLCQTTEKKFVLKQITLKRRSDGIPITFIREIQVLRKIDHPNLIELKEVILGEEEKVANLEAKEFKIYLVFPYLGKDLLVIIKKGVLSQKLVSSYCRQILCGIEYLHRESILHRDIKPANILVSRSSEVKIIDFGLSREYVAGDMSQGVVTRWYRPPELLFNVSRYTTAIDMWSFGCVMGEMVLGRPLFPAKTEGSQLLMIAKMCGEIDSKVFEAYKLGVGFINRVIGQGCVSQIMAEFGCYSRSFAQLLARCLEIDPLKRCTASEALAFLDIQAITPT</sequence>
<evidence type="ECO:0000256" key="5">
    <source>
        <dbReference type="ARBA" id="ARBA00022741"/>
    </source>
</evidence>
<feature type="binding site" evidence="9">
    <location>
        <position position="63"/>
    </location>
    <ligand>
        <name>ATP</name>
        <dbReference type="ChEBI" id="CHEBI:30616"/>
    </ligand>
</feature>
<keyword evidence="7 9" id="KW-0067">ATP-binding</keyword>
<comment type="caution">
    <text evidence="13">The sequence shown here is derived from an EMBL/GenBank/DDBJ whole genome shotgun (WGS) entry which is preliminary data.</text>
</comment>
<dbReference type="AlphaFoldDB" id="A0A177ECM0"/>
<dbReference type="PROSITE" id="PS50011">
    <property type="entry name" value="PROTEIN_KINASE_DOM"/>
    <property type="match status" value="1"/>
</dbReference>
<proteinExistence type="inferred from homology"/>
<accession>A0A177ECM0</accession>
<evidence type="ECO:0000256" key="9">
    <source>
        <dbReference type="PROSITE-ProRule" id="PRU10141"/>
    </source>
</evidence>
<dbReference type="Pfam" id="PF00069">
    <property type="entry name" value="Pkinase"/>
    <property type="match status" value="1"/>
</dbReference>
<keyword evidence="4" id="KW-0808">Transferase</keyword>
<dbReference type="Gene3D" id="1.10.510.10">
    <property type="entry name" value="Transferase(Phosphotransferase) domain 1"/>
    <property type="match status" value="1"/>
</dbReference>
<dbReference type="STRING" id="1805483.A0A177ECM0"/>
<dbReference type="EMBL" id="LTDL01000040">
    <property type="protein sequence ID" value="OAG29695.1"/>
    <property type="molecule type" value="Genomic_DNA"/>
</dbReference>
<evidence type="ECO:0000313" key="14">
    <source>
        <dbReference type="Proteomes" id="UP000185944"/>
    </source>
</evidence>
<name>A0A177ECM0_9MICR</name>
<evidence type="ECO:0000256" key="4">
    <source>
        <dbReference type="ARBA" id="ARBA00022679"/>
    </source>
</evidence>
<protein>
    <submittedName>
        <fullName evidence="13">Cyclin-dependent kinase 12/13</fullName>
    </submittedName>
</protein>
<dbReference type="SMART" id="SM00220">
    <property type="entry name" value="S_TKc"/>
    <property type="match status" value="1"/>
</dbReference>
<keyword evidence="3 10" id="KW-0723">Serine/threonine-protein kinase</keyword>
<dbReference type="GO" id="GO:0004674">
    <property type="term" value="F:protein serine/threonine kinase activity"/>
    <property type="evidence" value="ECO:0007669"/>
    <property type="project" value="UniProtKB-KW"/>
</dbReference>
<dbReference type="SUPFAM" id="SSF56112">
    <property type="entry name" value="Protein kinase-like (PK-like)"/>
    <property type="match status" value="1"/>
</dbReference>
<organism evidence="13 14">
    <name type="scientific">Nematocida displodere</name>
    <dbReference type="NCBI Taxonomy" id="1805483"/>
    <lineage>
        <taxon>Eukaryota</taxon>
        <taxon>Fungi</taxon>
        <taxon>Fungi incertae sedis</taxon>
        <taxon>Microsporidia</taxon>
        <taxon>Nematocida</taxon>
    </lineage>
</organism>
<feature type="region of interest" description="Disordered" evidence="11">
    <location>
        <begin position="1"/>
        <end position="20"/>
    </location>
</feature>
<gene>
    <name evidence="13" type="ORF">NEDG_00828</name>
</gene>
<dbReference type="InterPro" id="IPR050108">
    <property type="entry name" value="CDK"/>
</dbReference>
<comment type="subcellular location">
    <subcellularLocation>
        <location evidence="1">Nucleus</location>
    </subcellularLocation>
</comment>
<dbReference type="PROSITE" id="PS00107">
    <property type="entry name" value="PROTEIN_KINASE_ATP"/>
    <property type="match status" value="1"/>
</dbReference>
<evidence type="ECO:0000256" key="11">
    <source>
        <dbReference type="SAM" id="MobiDB-lite"/>
    </source>
</evidence>
<evidence type="ECO:0000313" key="13">
    <source>
        <dbReference type="EMBL" id="OAG29695.1"/>
    </source>
</evidence>
<feature type="domain" description="Protein kinase" evidence="12">
    <location>
        <begin position="34"/>
        <end position="329"/>
    </location>
</feature>
<evidence type="ECO:0000256" key="6">
    <source>
        <dbReference type="ARBA" id="ARBA00022777"/>
    </source>
</evidence>
<dbReference type="InterPro" id="IPR011009">
    <property type="entry name" value="Kinase-like_dom_sf"/>
</dbReference>
<dbReference type="Gene3D" id="3.30.200.20">
    <property type="entry name" value="Phosphorylase Kinase, domain 1"/>
    <property type="match status" value="1"/>
</dbReference>
<dbReference type="RefSeq" id="XP_067544343.1">
    <property type="nucleotide sequence ID" value="XM_067688246.1"/>
</dbReference>
<dbReference type="InterPro" id="IPR000719">
    <property type="entry name" value="Prot_kinase_dom"/>
</dbReference>
<keyword evidence="5 9" id="KW-0547">Nucleotide-binding</keyword>
<evidence type="ECO:0000259" key="12">
    <source>
        <dbReference type="PROSITE" id="PS50011"/>
    </source>
</evidence>
<dbReference type="GO" id="GO:0005634">
    <property type="term" value="C:nucleus"/>
    <property type="evidence" value="ECO:0007669"/>
    <property type="project" value="UniProtKB-SubCell"/>
</dbReference>
<evidence type="ECO:0000256" key="2">
    <source>
        <dbReference type="ARBA" id="ARBA00006485"/>
    </source>
</evidence>
<dbReference type="OrthoDB" id="28397at2759"/>
<dbReference type="InterPro" id="IPR017441">
    <property type="entry name" value="Protein_kinase_ATP_BS"/>
</dbReference>
<dbReference type="GeneID" id="93647178"/>
<keyword evidence="6 13" id="KW-0418">Kinase</keyword>
<reference evidence="13 14" key="1">
    <citation type="submission" date="2016-02" db="EMBL/GenBank/DDBJ databases">
        <title>Discovery of a natural microsporidian pathogen with a broad tissue tropism in Caenorhabditis elegans.</title>
        <authorList>
            <person name="Luallen R.J."/>
            <person name="Reinke A.W."/>
            <person name="Tong L."/>
            <person name="Botts M.R."/>
            <person name="Felix M.-A."/>
            <person name="Troemel E.R."/>
        </authorList>
    </citation>
    <scope>NUCLEOTIDE SEQUENCE [LARGE SCALE GENOMIC DNA]</scope>
    <source>
        <strain evidence="13 14">JUm2807</strain>
    </source>
</reference>
<dbReference type="InterPro" id="IPR008271">
    <property type="entry name" value="Ser/Thr_kinase_AS"/>
</dbReference>
<evidence type="ECO:0000256" key="1">
    <source>
        <dbReference type="ARBA" id="ARBA00004123"/>
    </source>
</evidence>
<evidence type="ECO:0000256" key="8">
    <source>
        <dbReference type="ARBA" id="ARBA00023242"/>
    </source>
</evidence>
<dbReference type="VEuPathDB" id="MicrosporidiaDB:NEDG_00828"/>
<comment type="similarity">
    <text evidence="2">Belongs to the protein kinase superfamily. CMGC Ser/Thr protein kinase family. CDC2/CDKX subfamily.</text>
</comment>
<keyword evidence="14" id="KW-1185">Reference proteome</keyword>
<dbReference type="PANTHER" id="PTHR24056">
    <property type="entry name" value="CELL DIVISION PROTEIN KINASE"/>
    <property type="match status" value="1"/>
</dbReference>
<dbReference type="PROSITE" id="PS00108">
    <property type="entry name" value="PROTEIN_KINASE_ST"/>
    <property type="match status" value="1"/>
</dbReference>
<dbReference type="Proteomes" id="UP000185944">
    <property type="component" value="Unassembled WGS sequence"/>
</dbReference>
<dbReference type="FunFam" id="1.10.510.10:FF:000624">
    <property type="entry name" value="Mitogen-activated protein kinase"/>
    <property type="match status" value="1"/>
</dbReference>
<evidence type="ECO:0000256" key="7">
    <source>
        <dbReference type="ARBA" id="ARBA00022840"/>
    </source>
</evidence>
<keyword evidence="8" id="KW-0539">Nucleus</keyword>